<dbReference type="InterPro" id="IPR014743">
    <property type="entry name" value="Cl-channel_core"/>
</dbReference>
<dbReference type="Pfam" id="PF00654">
    <property type="entry name" value="Voltage_CLC"/>
    <property type="match status" value="1"/>
</dbReference>
<evidence type="ECO:0000256" key="12">
    <source>
        <dbReference type="SAM" id="MobiDB-lite"/>
    </source>
</evidence>
<evidence type="ECO:0000256" key="1">
    <source>
        <dbReference type="ARBA" id="ARBA00004141"/>
    </source>
</evidence>
<dbReference type="InterPro" id="IPR000644">
    <property type="entry name" value="CBS_dom"/>
</dbReference>
<gene>
    <name evidence="14" type="ORF">GUITHDRAFT_88279</name>
</gene>
<dbReference type="SUPFAM" id="SSF54631">
    <property type="entry name" value="CBS-domain pair"/>
    <property type="match status" value="1"/>
</dbReference>
<reference evidence="14 16" key="1">
    <citation type="journal article" date="2012" name="Nature">
        <title>Algal genomes reveal evolutionary mosaicism and the fate of nucleomorphs.</title>
        <authorList>
            <consortium name="DOE Joint Genome Institute"/>
            <person name="Curtis B.A."/>
            <person name="Tanifuji G."/>
            <person name="Burki F."/>
            <person name="Gruber A."/>
            <person name="Irimia M."/>
            <person name="Maruyama S."/>
            <person name="Arias M.C."/>
            <person name="Ball S.G."/>
            <person name="Gile G.H."/>
            <person name="Hirakawa Y."/>
            <person name="Hopkins J.F."/>
            <person name="Kuo A."/>
            <person name="Rensing S.A."/>
            <person name="Schmutz J."/>
            <person name="Symeonidi A."/>
            <person name="Elias M."/>
            <person name="Eveleigh R.J."/>
            <person name="Herman E.K."/>
            <person name="Klute M.J."/>
            <person name="Nakayama T."/>
            <person name="Obornik M."/>
            <person name="Reyes-Prieto A."/>
            <person name="Armbrust E.V."/>
            <person name="Aves S.J."/>
            <person name="Beiko R.G."/>
            <person name="Coutinho P."/>
            <person name="Dacks J.B."/>
            <person name="Durnford D.G."/>
            <person name="Fast N.M."/>
            <person name="Green B.R."/>
            <person name="Grisdale C.J."/>
            <person name="Hempel F."/>
            <person name="Henrissat B."/>
            <person name="Hoppner M.P."/>
            <person name="Ishida K."/>
            <person name="Kim E."/>
            <person name="Koreny L."/>
            <person name="Kroth P.G."/>
            <person name="Liu Y."/>
            <person name="Malik S.B."/>
            <person name="Maier U.G."/>
            <person name="McRose D."/>
            <person name="Mock T."/>
            <person name="Neilson J.A."/>
            <person name="Onodera N.T."/>
            <person name="Poole A.M."/>
            <person name="Pritham E.J."/>
            <person name="Richards T.A."/>
            <person name="Rocap G."/>
            <person name="Roy S.W."/>
            <person name="Sarai C."/>
            <person name="Schaack S."/>
            <person name="Shirato S."/>
            <person name="Slamovits C.H."/>
            <person name="Spencer D.F."/>
            <person name="Suzuki S."/>
            <person name="Worden A.Z."/>
            <person name="Zauner S."/>
            <person name="Barry K."/>
            <person name="Bell C."/>
            <person name="Bharti A.K."/>
            <person name="Crow J.A."/>
            <person name="Grimwood J."/>
            <person name="Kramer R."/>
            <person name="Lindquist E."/>
            <person name="Lucas S."/>
            <person name="Salamov A."/>
            <person name="McFadden G.I."/>
            <person name="Lane C.E."/>
            <person name="Keeling P.J."/>
            <person name="Gray M.W."/>
            <person name="Grigoriev I.V."/>
            <person name="Archibald J.M."/>
        </authorList>
    </citation>
    <scope>NUCLEOTIDE SEQUENCE</scope>
    <source>
        <strain evidence="14 16">CCMP2712</strain>
    </source>
</reference>
<dbReference type="SUPFAM" id="SSF81340">
    <property type="entry name" value="Clc chloride channel"/>
    <property type="match status" value="1"/>
</dbReference>
<evidence type="ECO:0000256" key="11">
    <source>
        <dbReference type="RuleBase" id="RU361221"/>
    </source>
</evidence>
<dbReference type="InterPro" id="IPR001807">
    <property type="entry name" value="ClC"/>
</dbReference>
<name>L1J087_GUITC</name>
<dbReference type="Pfam" id="PF00571">
    <property type="entry name" value="CBS"/>
    <property type="match status" value="1"/>
</dbReference>
<feature type="transmembrane region" description="Helical" evidence="11">
    <location>
        <begin position="47"/>
        <end position="71"/>
    </location>
</feature>
<dbReference type="RefSeq" id="XP_005828918.1">
    <property type="nucleotide sequence ID" value="XM_005828861.1"/>
</dbReference>
<dbReference type="Proteomes" id="UP000011087">
    <property type="component" value="Unassembled WGS sequence"/>
</dbReference>
<dbReference type="EMBL" id="JH993020">
    <property type="protein sequence ID" value="EKX41938.1"/>
    <property type="molecule type" value="Genomic_DNA"/>
</dbReference>
<evidence type="ECO:0000313" key="15">
    <source>
        <dbReference type="EnsemblProtists" id="EKX41938"/>
    </source>
</evidence>
<dbReference type="STRING" id="905079.L1J087"/>
<evidence type="ECO:0000256" key="6">
    <source>
        <dbReference type="ARBA" id="ARBA00023065"/>
    </source>
</evidence>
<dbReference type="Gene3D" id="3.10.580.10">
    <property type="entry name" value="CBS-domain"/>
    <property type="match status" value="1"/>
</dbReference>
<reference evidence="16" key="2">
    <citation type="submission" date="2012-11" db="EMBL/GenBank/DDBJ databases">
        <authorList>
            <person name="Kuo A."/>
            <person name="Curtis B.A."/>
            <person name="Tanifuji G."/>
            <person name="Burki F."/>
            <person name="Gruber A."/>
            <person name="Irimia M."/>
            <person name="Maruyama S."/>
            <person name="Arias M.C."/>
            <person name="Ball S.G."/>
            <person name="Gile G.H."/>
            <person name="Hirakawa Y."/>
            <person name="Hopkins J.F."/>
            <person name="Rensing S.A."/>
            <person name="Schmutz J."/>
            <person name="Symeonidi A."/>
            <person name="Elias M."/>
            <person name="Eveleigh R.J."/>
            <person name="Herman E.K."/>
            <person name="Klute M.J."/>
            <person name="Nakayama T."/>
            <person name="Obornik M."/>
            <person name="Reyes-Prieto A."/>
            <person name="Armbrust E.V."/>
            <person name="Aves S.J."/>
            <person name="Beiko R.G."/>
            <person name="Coutinho P."/>
            <person name="Dacks J.B."/>
            <person name="Durnford D.G."/>
            <person name="Fast N.M."/>
            <person name="Green B.R."/>
            <person name="Grisdale C."/>
            <person name="Hempe F."/>
            <person name="Henrissat B."/>
            <person name="Hoppner M.P."/>
            <person name="Ishida K.-I."/>
            <person name="Kim E."/>
            <person name="Koreny L."/>
            <person name="Kroth P.G."/>
            <person name="Liu Y."/>
            <person name="Malik S.-B."/>
            <person name="Maier U.G."/>
            <person name="McRose D."/>
            <person name="Mock T."/>
            <person name="Neilson J.A."/>
            <person name="Onodera N.T."/>
            <person name="Poole A.M."/>
            <person name="Pritham E.J."/>
            <person name="Richards T.A."/>
            <person name="Rocap G."/>
            <person name="Roy S.W."/>
            <person name="Sarai C."/>
            <person name="Schaack S."/>
            <person name="Shirato S."/>
            <person name="Slamovits C.H."/>
            <person name="Spencer D.F."/>
            <person name="Suzuki S."/>
            <person name="Worden A.Z."/>
            <person name="Zauner S."/>
            <person name="Barry K."/>
            <person name="Bell C."/>
            <person name="Bharti A.K."/>
            <person name="Crow J.A."/>
            <person name="Grimwood J."/>
            <person name="Kramer R."/>
            <person name="Lindquist E."/>
            <person name="Lucas S."/>
            <person name="Salamov A."/>
            <person name="McFadden G.I."/>
            <person name="Lane C.E."/>
            <person name="Keeling P.J."/>
            <person name="Gray M.W."/>
            <person name="Grigoriev I.V."/>
            <person name="Archibald J.M."/>
        </authorList>
    </citation>
    <scope>NUCLEOTIDE SEQUENCE</scope>
    <source>
        <strain evidence="16">CCMP2712</strain>
    </source>
</reference>
<organism evidence="14">
    <name type="scientific">Guillardia theta (strain CCMP2712)</name>
    <name type="common">Cryptophyte</name>
    <dbReference type="NCBI Taxonomy" id="905079"/>
    <lineage>
        <taxon>Eukaryota</taxon>
        <taxon>Cryptophyceae</taxon>
        <taxon>Pyrenomonadales</taxon>
        <taxon>Geminigeraceae</taxon>
        <taxon>Guillardia</taxon>
    </lineage>
</organism>
<feature type="compositionally biased region" description="Low complexity" evidence="12">
    <location>
        <begin position="717"/>
        <end position="728"/>
    </location>
</feature>
<dbReference type="PANTHER" id="PTHR11689">
    <property type="entry name" value="CHLORIDE CHANNEL PROTEIN CLC FAMILY MEMBER"/>
    <property type="match status" value="1"/>
</dbReference>
<dbReference type="SMART" id="SM00116">
    <property type="entry name" value="CBS"/>
    <property type="match status" value="2"/>
</dbReference>
<feature type="transmembrane region" description="Helical" evidence="11">
    <location>
        <begin position="432"/>
        <end position="454"/>
    </location>
</feature>
<evidence type="ECO:0000259" key="13">
    <source>
        <dbReference type="PROSITE" id="PS51371"/>
    </source>
</evidence>
<keyword evidence="8 11" id="KW-0472">Membrane</keyword>
<feature type="transmembrane region" description="Helical" evidence="11">
    <location>
        <begin position="461"/>
        <end position="485"/>
    </location>
</feature>
<feature type="domain" description="CBS" evidence="13">
    <location>
        <begin position="645"/>
        <end position="705"/>
    </location>
</feature>
<evidence type="ECO:0000256" key="3">
    <source>
        <dbReference type="ARBA" id="ARBA00022692"/>
    </source>
</evidence>
<dbReference type="GeneID" id="17298562"/>
<feature type="region of interest" description="Disordered" evidence="12">
    <location>
        <begin position="717"/>
        <end position="759"/>
    </location>
</feature>
<evidence type="ECO:0000256" key="10">
    <source>
        <dbReference type="PROSITE-ProRule" id="PRU00703"/>
    </source>
</evidence>
<accession>L1J087</accession>
<evidence type="ECO:0000256" key="9">
    <source>
        <dbReference type="ARBA" id="ARBA00023214"/>
    </source>
</evidence>
<evidence type="ECO:0000313" key="14">
    <source>
        <dbReference type="EMBL" id="EKX41938.1"/>
    </source>
</evidence>
<dbReference type="GO" id="GO:0016020">
    <property type="term" value="C:membrane"/>
    <property type="evidence" value="ECO:0007669"/>
    <property type="project" value="UniProtKB-SubCell"/>
</dbReference>
<dbReference type="KEGG" id="gtt:GUITHDRAFT_88279"/>
<evidence type="ECO:0000256" key="5">
    <source>
        <dbReference type="ARBA" id="ARBA00022989"/>
    </source>
</evidence>
<dbReference type="PaxDb" id="55529-EKX41938"/>
<comment type="caution">
    <text evidence="11">Lacks conserved residue(s) required for the propagation of feature annotation.</text>
</comment>
<comment type="similarity">
    <text evidence="11">Belongs to the chloride channel (TC 2.A.49) family.</text>
</comment>
<keyword evidence="5 11" id="KW-1133">Transmembrane helix</keyword>
<keyword evidence="4" id="KW-0677">Repeat</keyword>
<comment type="subcellular location">
    <subcellularLocation>
        <location evidence="1 11">Membrane</location>
        <topology evidence="1 11">Multi-pass membrane protein</topology>
    </subcellularLocation>
</comment>
<evidence type="ECO:0000313" key="16">
    <source>
        <dbReference type="Proteomes" id="UP000011087"/>
    </source>
</evidence>
<evidence type="ECO:0000256" key="4">
    <source>
        <dbReference type="ARBA" id="ARBA00022737"/>
    </source>
</evidence>
<dbReference type="eggNOG" id="KOG0474">
    <property type="taxonomic scope" value="Eukaryota"/>
</dbReference>
<dbReference type="OMA" id="KCDHNGF"/>
<reference evidence="15" key="3">
    <citation type="submission" date="2015-06" db="UniProtKB">
        <authorList>
            <consortium name="EnsemblProtists"/>
        </authorList>
    </citation>
    <scope>IDENTIFICATION</scope>
</reference>
<keyword evidence="16" id="KW-1185">Reference proteome</keyword>
<dbReference type="EnsemblProtists" id="EKX41938">
    <property type="protein sequence ID" value="EKX41938"/>
    <property type="gene ID" value="GUITHDRAFT_88279"/>
</dbReference>
<feature type="transmembrane region" description="Helical" evidence="11">
    <location>
        <begin position="302"/>
        <end position="323"/>
    </location>
</feature>
<sequence length="792" mass="85915">MYRWILTVVIGVSVAASAQVVQSLISLLIGFRNQMLQSLFDQRRTEADILIFFTMYNAGLVLIAGFLVVFLEPRAAADGISEIKAYLNGSNIPNCFSVQTIIVKLLGSIFASSAGLACGPEGPLIHIGAGIAHAVTAVDKIYTFLPWLPHSVLAQFHNDRDRREFIAAGAGAGIAAAFGAPIGGVLFALEEAASHLSPQLIWRILTSALVATFTLALIKSNGTGGDISLAGLLSFGTAISIGDAKERTLNSDGTDSVSALDAPIYVWELFLFIILGAVGGVFGGFFGAGFDFLTPRRPRSRFLKMVEVLLISLATSYSVFFFASNYPVCRNDGSWTCKEADNWGGWLGCPEGQYDELATLFFGSKEQSIVRMVTQAWPHEPFSNTSLFITSILNLFLMLITYGSPLPAGYFMPSWLVGASIGRLFGQLVKAYVGSSVYSGAYALAGAAAMLGGVQRTSISLVFIIVECTSNVHFLLPIVTTLMVANFVAQKFTKEGVFDISLRHHSLRFLPHHPDWLMSLCTVSDVMANPVKCLHTVEKVGNIIDLLRNCHHNGFPVLSLEGSRDENCIPRDRLEGLILRSHLRHILGTRFMRDGSTRDSLWSRITAARMSEVSLDGEIELVRRKGVLLPPADDRERYVNLAAYMNAACYSVYSQCPLSRAYTIFRSLGLRHLPVVNQRFEVVGMLTRANFSERVLYVSPACWDLAEVAAGTLLYTPTTPRRSSSSTPTTPPAGLDCTRERSSSGSGRESLSMPAASSCSLAAPRRAGKVAWSVPLSWEGIAGKGRVTGKSL</sequence>
<evidence type="ECO:0000256" key="7">
    <source>
        <dbReference type="ARBA" id="ARBA00023122"/>
    </source>
</evidence>
<protein>
    <recommendedName>
        <fullName evidence="11">Chloride channel protein</fullName>
    </recommendedName>
</protein>
<proteinExistence type="inferred from homology"/>
<dbReference type="PROSITE" id="PS51371">
    <property type="entry name" value="CBS"/>
    <property type="match status" value="1"/>
</dbReference>
<dbReference type="HOGENOM" id="CLU_003181_4_1_1"/>
<dbReference type="OrthoDB" id="428525at2759"/>
<keyword evidence="7 10" id="KW-0129">CBS domain</keyword>
<keyword evidence="6 11" id="KW-0406">Ion transport</keyword>
<keyword evidence="9 11" id="KW-0868">Chloride</keyword>
<dbReference type="PANTHER" id="PTHR11689:SF161">
    <property type="entry name" value="CHLORIDE CHANNEL PROTEIN"/>
    <property type="match status" value="1"/>
</dbReference>
<evidence type="ECO:0000256" key="8">
    <source>
        <dbReference type="ARBA" id="ARBA00023136"/>
    </source>
</evidence>
<feature type="transmembrane region" description="Helical" evidence="11">
    <location>
        <begin position="165"/>
        <end position="188"/>
    </location>
</feature>
<dbReference type="InterPro" id="IPR051280">
    <property type="entry name" value="Cl-channel/antiporter"/>
</dbReference>
<dbReference type="GO" id="GO:0005254">
    <property type="term" value="F:chloride channel activity"/>
    <property type="evidence" value="ECO:0007669"/>
    <property type="project" value="UniProtKB-UniRule"/>
</dbReference>
<keyword evidence="3 11" id="KW-0812">Transmembrane</keyword>
<feature type="transmembrane region" description="Helical" evidence="11">
    <location>
        <begin position="264"/>
        <end position="290"/>
    </location>
</feature>
<dbReference type="AlphaFoldDB" id="L1J087"/>
<dbReference type="CDD" id="cd04591">
    <property type="entry name" value="CBS_pair_voltage-gated_CLC_euk_bac"/>
    <property type="match status" value="1"/>
</dbReference>
<dbReference type="Gene3D" id="1.10.3080.10">
    <property type="entry name" value="Clc chloride channel"/>
    <property type="match status" value="1"/>
</dbReference>
<dbReference type="InterPro" id="IPR046342">
    <property type="entry name" value="CBS_dom_sf"/>
</dbReference>
<keyword evidence="2 11" id="KW-0813">Transport</keyword>
<evidence type="ECO:0000256" key="2">
    <source>
        <dbReference type="ARBA" id="ARBA00022448"/>
    </source>
</evidence>
<dbReference type="PRINTS" id="PR00762">
    <property type="entry name" value="CLCHANNEL"/>
</dbReference>
<feature type="transmembrane region" description="Helical" evidence="11">
    <location>
        <begin position="200"/>
        <end position="218"/>
    </location>
</feature>